<dbReference type="Proteomes" id="UP000199205">
    <property type="component" value="Unassembled WGS sequence"/>
</dbReference>
<evidence type="ECO:0000313" key="2">
    <source>
        <dbReference type="Proteomes" id="UP000199205"/>
    </source>
</evidence>
<name>A0A1C3XLG7_9HYPH</name>
<dbReference type="EMBL" id="FMAF01000062">
    <property type="protein sequence ID" value="SCB53100.1"/>
    <property type="molecule type" value="Genomic_DNA"/>
</dbReference>
<sequence length="346" mass="38735">MPTPLDYLNAPEFADDRLTESINIPPYVTGRPAQLGIFTDTPIHTTYVRLGVSEQELTVIPARERGGETNLNMRGDKSGVSFDIPHFPLDDAIMPADIQNLTTWGDGDVIMASLEDVYNDRLINMRGKHDLTHSYLDWGALNGIVLDGEGKQLLNVYEKFDLIEHSVEYDLDTATTEISPLNRQVKAYIRRELRGTPATGLAVLAGAQFFDKYVGHPNVLEELRSYKGDTPNPGRDDIQDTFTYAGLTLERIDEEYKVRQSNGTLVSRKAVADDEAIVVPLGTPFFKRYIAPPDTISGANRRPDPDTKVFVSTDDLPHDKGREIHTESNVLPICIRPQLLIRLKMK</sequence>
<reference evidence="1 2" key="1">
    <citation type="submission" date="2016-08" db="EMBL/GenBank/DDBJ databases">
        <authorList>
            <person name="Seilhamer J.J."/>
        </authorList>
    </citation>
    <scope>NUCLEOTIDE SEQUENCE [LARGE SCALE GENOMIC DNA]</scope>
    <source>
        <strain evidence="1 2">P1-7</strain>
    </source>
</reference>
<protein>
    <submittedName>
        <fullName evidence="1">Phage major capsid protein E</fullName>
    </submittedName>
</protein>
<proteinExistence type="predicted"/>
<dbReference type="RefSeq" id="WP_092577758.1">
    <property type="nucleotide sequence ID" value="NZ_FMAF01000062.1"/>
</dbReference>
<dbReference type="AlphaFoldDB" id="A0A1C3XLG7"/>
<evidence type="ECO:0000313" key="1">
    <source>
        <dbReference type="EMBL" id="SCB53100.1"/>
    </source>
</evidence>
<dbReference type="OrthoDB" id="6388191at2"/>
<organism evidence="1 2">
    <name type="scientific">Rhizobium lusitanum</name>
    <dbReference type="NCBI Taxonomy" id="293958"/>
    <lineage>
        <taxon>Bacteria</taxon>
        <taxon>Pseudomonadati</taxon>
        <taxon>Pseudomonadota</taxon>
        <taxon>Alphaproteobacteria</taxon>
        <taxon>Hyphomicrobiales</taxon>
        <taxon>Rhizobiaceae</taxon>
        <taxon>Rhizobium/Agrobacterium group</taxon>
        <taxon>Rhizobium</taxon>
    </lineage>
</organism>
<gene>
    <name evidence="1" type="ORF">GA0061101_16210</name>
</gene>
<dbReference type="Pfam" id="PF03864">
    <property type="entry name" value="Phage_cap_E"/>
    <property type="match status" value="1"/>
</dbReference>
<accession>A0A1C3XLG7</accession>
<dbReference type="InterPro" id="IPR005564">
    <property type="entry name" value="Major_capsid_GpE"/>
</dbReference>